<evidence type="ECO:0000256" key="1">
    <source>
        <dbReference type="SAM" id="Coils"/>
    </source>
</evidence>
<dbReference type="Pfam" id="PF05944">
    <property type="entry name" value="Phage_term_smal"/>
    <property type="match status" value="1"/>
</dbReference>
<name>A0ABV2SI12_9GAMM</name>
<feature type="coiled-coil region" evidence="1">
    <location>
        <begin position="212"/>
        <end position="239"/>
    </location>
</feature>
<gene>
    <name evidence="3" type="ORF">V5J35_002201</name>
</gene>
<organism evidence="3 4">
    <name type="scientific">Endozoicomonas lisbonensis</name>
    <dbReference type="NCBI Taxonomy" id="3120522"/>
    <lineage>
        <taxon>Bacteria</taxon>
        <taxon>Pseudomonadati</taxon>
        <taxon>Pseudomonadota</taxon>
        <taxon>Gammaproteobacteria</taxon>
        <taxon>Oceanospirillales</taxon>
        <taxon>Endozoicomonadaceae</taxon>
        <taxon>Endozoicomonas</taxon>
    </lineage>
</organism>
<evidence type="ECO:0000313" key="3">
    <source>
        <dbReference type="EMBL" id="MET4757009.1"/>
    </source>
</evidence>
<evidence type="ECO:0000256" key="2">
    <source>
        <dbReference type="SAM" id="MobiDB-lite"/>
    </source>
</evidence>
<feature type="compositionally biased region" description="Basic and acidic residues" evidence="2">
    <location>
        <begin position="8"/>
        <end position="17"/>
    </location>
</feature>
<keyword evidence="1" id="KW-0175">Coiled coil</keyword>
<protein>
    <recommendedName>
        <fullName evidence="5">Terminase</fullName>
    </recommendedName>
</protein>
<dbReference type="RefSeq" id="WP_354016366.1">
    <property type="nucleotide sequence ID" value="NZ_JBEWTB010000002.1"/>
</dbReference>
<dbReference type="EMBL" id="JBEWTB010000002">
    <property type="protein sequence ID" value="MET4757009.1"/>
    <property type="molecule type" value="Genomic_DNA"/>
</dbReference>
<feature type="region of interest" description="Disordered" evidence="2">
    <location>
        <begin position="1"/>
        <end position="39"/>
    </location>
</feature>
<evidence type="ECO:0008006" key="5">
    <source>
        <dbReference type="Google" id="ProtNLM"/>
    </source>
</evidence>
<comment type="caution">
    <text evidence="3">The sequence shown here is derived from an EMBL/GenBank/DDBJ whole genome shotgun (WGS) entry which is preliminary data.</text>
</comment>
<evidence type="ECO:0000313" key="4">
    <source>
        <dbReference type="Proteomes" id="UP001549366"/>
    </source>
</evidence>
<keyword evidence="4" id="KW-1185">Reference proteome</keyword>
<dbReference type="Proteomes" id="UP001549366">
    <property type="component" value="Unassembled WGS sequence"/>
</dbReference>
<dbReference type="InterPro" id="IPR010270">
    <property type="entry name" value="Phage_P2_GpM"/>
</dbReference>
<proteinExistence type="predicted"/>
<sequence>MRSVMRQYQEKLKKQQEQGEAPVSVTKTSEPLPGNNGSLIKKQQNDALMARAMAEDLKILKDIQSTERKEKLKADDLVPKYRAFVESCLADDRAHPILTQIMVWLFDVNDIAAAMELAEHCFKHKIPMPERFKSGLEVYAADALHKWAEARFKEGNSPEPYFSVVFNQIRDDAFDRPDAVTSKYYKLAGLMAFDKDDFENALVWLNKALDMGETVKTKRDKAAKALQKLQEEREQNEDGQGS</sequence>
<feature type="compositionally biased region" description="Polar residues" evidence="2">
    <location>
        <begin position="25"/>
        <end position="39"/>
    </location>
</feature>
<reference evidence="3 4" key="1">
    <citation type="submission" date="2024-06" db="EMBL/GenBank/DDBJ databases">
        <title>Genomic Encyclopedia of Type Strains, Phase V (KMG-V): Genome sequencing to study the core and pangenomes of soil and plant-associated prokaryotes.</title>
        <authorList>
            <person name="Whitman W."/>
        </authorList>
    </citation>
    <scope>NUCLEOTIDE SEQUENCE [LARGE SCALE GENOMIC DNA]</scope>
    <source>
        <strain evidence="3 4">NE40</strain>
    </source>
</reference>
<accession>A0ABV2SI12</accession>